<dbReference type="GO" id="GO:0004630">
    <property type="term" value="F:phospholipase D activity"/>
    <property type="evidence" value="ECO:0007669"/>
    <property type="project" value="TreeGrafter"/>
</dbReference>
<gene>
    <name evidence="4" type="ORF">L484_011628</name>
</gene>
<name>W9RQF5_9ROSA</name>
<evidence type="ECO:0008006" key="6">
    <source>
        <dbReference type="Google" id="ProtNLM"/>
    </source>
</evidence>
<evidence type="ECO:0000256" key="2">
    <source>
        <dbReference type="ARBA" id="ARBA00023098"/>
    </source>
</evidence>
<dbReference type="AlphaFoldDB" id="W9RQF5"/>
<dbReference type="PANTHER" id="PTHR18896:SF202">
    <property type="entry name" value="PHOSPHOLIPASE D ALPHA 3"/>
    <property type="match status" value="1"/>
</dbReference>
<dbReference type="Proteomes" id="UP000030645">
    <property type="component" value="Unassembled WGS sequence"/>
</dbReference>
<keyword evidence="2" id="KW-0443">Lipid metabolism</keyword>
<keyword evidence="5" id="KW-1185">Reference proteome</keyword>
<dbReference type="GO" id="GO:0009395">
    <property type="term" value="P:phospholipid catabolic process"/>
    <property type="evidence" value="ECO:0007669"/>
    <property type="project" value="TreeGrafter"/>
</dbReference>
<evidence type="ECO:0000313" key="5">
    <source>
        <dbReference type="Proteomes" id="UP000030645"/>
    </source>
</evidence>
<evidence type="ECO:0000256" key="3">
    <source>
        <dbReference type="SAM" id="SignalP"/>
    </source>
</evidence>
<dbReference type="EMBL" id="KE344949">
    <property type="protein sequence ID" value="EXB88199.1"/>
    <property type="molecule type" value="Genomic_DNA"/>
</dbReference>
<protein>
    <recommendedName>
        <fullName evidence="6">Phospholipase D</fullName>
    </recommendedName>
</protein>
<proteinExistence type="predicted"/>
<dbReference type="SUPFAM" id="SSF56024">
    <property type="entry name" value="Phospholipase D/nuclease"/>
    <property type="match status" value="2"/>
</dbReference>
<dbReference type="GO" id="GO:0005886">
    <property type="term" value="C:plasma membrane"/>
    <property type="evidence" value="ECO:0007669"/>
    <property type="project" value="TreeGrafter"/>
</dbReference>
<keyword evidence="1" id="KW-0677">Repeat</keyword>
<reference evidence="5" key="1">
    <citation type="submission" date="2013-01" db="EMBL/GenBank/DDBJ databases">
        <title>Draft Genome Sequence of a Mulberry Tree, Morus notabilis C.K. Schneid.</title>
        <authorList>
            <person name="He N."/>
            <person name="Zhao S."/>
        </authorList>
    </citation>
    <scope>NUCLEOTIDE SEQUENCE</scope>
</reference>
<dbReference type="STRING" id="981085.W9RQF5"/>
<organism evidence="4 5">
    <name type="scientific">Morus notabilis</name>
    <dbReference type="NCBI Taxonomy" id="981085"/>
    <lineage>
        <taxon>Eukaryota</taxon>
        <taxon>Viridiplantae</taxon>
        <taxon>Streptophyta</taxon>
        <taxon>Embryophyta</taxon>
        <taxon>Tracheophyta</taxon>
        <taxon>Spermatophyta</taxon>
        <taxon>Magnoliopsida</taxon>
        <taxon>eudicotyledons</taxon>
        <taxon>Gunneridae</taxon>
        <taxon>Pentapetalae</taxon>
        <taxon>rosids</taxon>
        <taxon>fabids</taxon>
        <taxon>Rosales</taxon>
        <taxon>Moraceae</taxon>
        <taxon>Moreae</taxon>
        <taxon>Morus</taxon>
    </lineage>
</organism>
<feature type="chain" id="PRO_5004928552" description="Phospholipase D" evidence="3">
    <location>
        <begin position="25"/>
        <end position="386"/>
    </location>
</feature>
<dbReference type="Gene3D" id="3.30.870.10">
    <property type="entry name" value="Endonuclease Chain A"/>
    <property type="match status" value="2"/>
</dbReference>
<accession>W9RQF5</accession>
<evidence type="ECO:0000313" key="4">
    <source>
        <dbReference type="EMBL" id="EXB88199.1"/>
    </source>
</evidence>
<keyword evidence="3" id="KW-0732">Signal</keyword>
<dbReference type="PANTHER" id="PTHR18896">
    <property type="entry name" value="PHOSPHOLIPASE D"/>
    <property type="match status" value="1"/>
</dbReference>
<evidence type="ECO:0000256" key="1">
    <source>
        <dbReference type="ARBA" id="ARBA00022737"/>
    </source>
</evidence>
<dbReference type="eggNOG" id="KOG1329">
    <property type="taxonomic scope" value="Eukaryota"/>
</dbReference>
<sequence>MAVLLHGTLLVTIFGIDRLQLGSGFNTCCGKRCWEDIFDDITDAKHFIYITGWSVYTQITLIRDPRRRKPGDHITLGELLWKKADEGVTVLLLVWDDRTSVEEFKKDGLMATHDQETEEYFRKTKVHCFLCPRNPDNGRSIVQGFAISAMFSHHEKTEIEGYDKLEHPLFSSLGTTHYNDFHQPNFPGASIKKGGPREPWHDVHCGLEGPVAWDVLYNFEQRWKRQVGNRFLIPLNKLNKILIHPTSTTISSSDDTENWYLQLFRFIDGGVVSGFPKNHTDAAEIRLVTGKNNVIDRSIQDAYIHAIRRAKNFIYIKNQYFLESSFGWRSSDIKVQDINALHLIPKELSLKIINKIEARQRFCVYIVIPMWPERIPESSSVQAKLD</sequence>
<dbReference type="InterPro" id="IPR015679">
    <property type="entry name" value="PLipase_D_fam"/>
</dbReference>
<feature type="signal peptide" evidence="3">
    <location>
        <begin position="1"/>
        <end position="24"/>
    </location>
</feature>